<evidence type="ECO:0000256" key="3">
    <source>
        <dbReference type="ARBA" id="ARBA00022989"/>
    </source>
</evidence>
<comment type="subcellular location">
    <subcellularLocation>
        <location evidence="1">Membrane</location>
        <topology evidence="1">Multi-pass membrane protein</topology>
    </subcellularLocation>
</comment>
<feature type="transmembrane region" description="Helical" evidence="6">
    <location>
        <begin position="523"/>
        <end position="543"/>
    </location>
</feature>
<feature type="transmembrane region" description="Helical" evidence="6">
    <location>
        <begin position="411"/>
        <end position="430"/>
    </location>
</feature>
<keyword evidence="9" id="KW-1185">Reference proteome</keyword>
<evidence type="ECO:0000256" key="6">
    <source>
        <dbReference type="SAM" id="Phobius"/>
    </source>
</evidence>
<dbReference type="InterPro" id="IPR020846">
    <property type="entry name" value="MFS_dom"/>
</dbReference>
<evidence type="ECO:0000256" key="1">
    <source>
        <dbReference type="ARBA" id="ARBA00004141"/>
    </source>
</evidence>
<keyword evidence="2 6" id="KW-0812">Transmembrane</keyword>
<evidence type="ECO:0000313" key="9">
    <source>
        <dbReference type="Proteomes" id="UP001342314"/>
    </source>
</evidence>
<dbReference type="SUPFAM" id="SSF103473">
    <property type="entry name" value="MFS general substrate transporter"/>
    <property type="match status" value="1"/>
</dbReference>
<sequence length="582" mass="60961">MAGTTTLETQLAKLDASAPVLGARSASEADDRIAQRTVQHDLGTGIEAVESAKASTVDTSKDLGAAHGAGAEPTKPADTHVIPKNKMWIVMSGLALTTFLAALDQTIVSTALSTIQRELDGTAASLSWVSGAYLLCITALAPCYGKLSDYFGRKPILLGSIVVFMLGSALCGSAKNMIWLCAARGVQGLGGGGILQLCNIVVADITPLATRGKWSGVIGATWGISAVLAVFLHLNPTTPPKAAHLLATCDFLGLFLLIAGLVVLLIGFTFGEQDWSYAGTIACLVIGVVVLGAAVFVEQRTKRSPIIPPKLFRTRNSAALLSGVFFQAFGFISLSYYEPLYFQALGASPLMSGVWMMPFSVGTAIFGIAAGFIVVKIKRTKEMITGAYLLSALGFALLATLDESSNTAKQILYLLVASIGIGPLFQLPMLHIQASMPQKDMATSTATLALLRSVGGTVGISVAGAIYASELKKGLGSIDGYGGAPSAGGHGEAAVGAVQGLMDIEPTDVRQQVLHAYSRALNFPWIICAPLLFVGFVISWVGLKHHSLDRTTVKAGKEEKAADGVEDRMEGAEREKAEETKV</sequence>
<feature type="transmembrane region" description="Helical" evidence="6">
    <location>
        <begin position="318"/>
        <end position="337"/>
    </location>
</feature>
<feature type="transmembrane region" description="Helical" evidence="6">
    <location>
        <begin position="276"/>
        <end position="297"/>
    </location>
</feature>
<keyword evidence="4 6" id="KW-0472">Membrane</keyword>
<evidence type="ECO:0000256" key="5">
    <source>
        <dbReference type="SAM" id="MobiDB-lite"/>
    </source>
</evidence>
<evidence type="ECO:0000256" key="4">
    <source>
        <dbReference type="ARBA" id="ARBA00023136"/>
    </source>
</evidence>
<dbReference type="EMBL" id="BQKY01000002">
    <property type="protein sequence ID" value="GJN87838.1"/>
    <property type="molecule type" value="Genomic_DNA"/>
</dbReference>
<proteinExistence type="predicted"/>
<feature type="transmembrane region" description="Helical" evidence="6">
    <location>
        <begin position="123"/>
        <end position="144"/>
    </location>
</feature>
<feature type="transmembrane region" description="Helical" evidence="6">
    <location>
        <begin position="156"/>
        <end position="179"/>
    </location>
</feature>
<feature type="domain" description="Major facilitator superfamily (MFS) profile" evidence="7">
    <location>
        <begin position="90"/>
        <end position="547"/>
    </location>
</feature>
<comment type="caution">
    <text evidence="8">The sequence shown here is derived from an EMBL/GenBank/DDBJ whole genome shotgun (WGS) entry which is preliminary data.</text>
</comment>
<feature type="transmembrane region" description="Helical" evidence="6">
    <location>
        <begin position="214"/>
        <end position="234"/>
    </location>
</feature>
<dbReference type="GO" id="GO:0005886">
    <property type="term" value="C:plasma membrane"/>
    <property type="evidence" value="ECO:0007669"/>
    <property type="project" value="TreeGrafter"/>
</dbReference>
<feature type="region of interest" description="Disordered" evidence="5">
    <location>
        <begin position="556"/>
        <end position="582"/>
    </location>
</feature>
<evidence type="ECO:0000259" key="7">
    <source>
        <dbReference type="PROSITE" id="PS50850"/>
    </source>
</evidence>
<reference evidence="8 9" key="1">
    <citation type="submission" date="2021-12" db="EMBL/GenBank/DDBJ databases">
        <title>High titer production of polyol ester of fatty acids by Rhodotorula paludigena BS15 towards product separation-free biomass refinery.</title>
        <authorList>
            <person name="Mano J."/>
            <person name="Ono H."/>
            <person name="Tanaka T."/>
            <person name="Naito K."/>
            <person name="Sushida H."/>
            <person name="Ike M."/>
            <person name="Tokuyasu K."/>
            <person name="Kitaoka M."/>
        </authorList>
    </citation>
    <scope>NUCLEOTIDE SEQUENCE [LARGE SCALE GENOMIC DNA]</scope>
    <source>
        <strain evidence="8 9">BS15</strain>
    </source>
</reference>
<feature type="transmembrane region" description="Helical" evidence="6">
    <location>
        <begin position="450"/>
        <end position="468"/>
    </location>
</feature>
<dbReference type="InterPro" id="IPR036259">
    <property type="entry name" value="MFS_trans_sf"/>
</dbReference>
<keyword evidence="3 6" id="KW-1133">Transmembrane helix</keyword>
<feature type="transmembrane region" description="Helical" evidence="6">
    <location>
        <begin position="357"/>
        <end position="375"/>
    </location>
</feature>
<evidence type="ECO:0000256" key="2">
    <source>
        <dbReference type="ARBA" id="ARBA00022692"/>
    </source>
</evidence>
<name>A0AAV5GCL9_9BASI</name>
<protein>
    <recommendedName>
        <fullName evidence="7">Major facilitator superfamily (MFS) profile domain-containing protein</fullName>
    </recommendedName>
</protein>
<dbReference type="Proteomes" id="UP001342314">
    <property type="component" value="Unassembled WGS sequence"/>
</dbReference>
<feature type="transmembrane region" description="Helical" evidence="6">
    <location>
        <begin position="382"/>
        <end position="399"/>
    </location>
</feature>
<organism evidence="8 9">
    <name type="scientific">Rhodotorula paludigena</name>
    <dbReference type="NCBI Taxonomy" id="86838"/>
    <lineage>
        <taxon>Eukaryota</taxon>
        <taxon>Fungi</taxon>
        <taxon>Dikarya</taxon>
        <taxon>Basidiomycota</taxon>
        <taxon>Pucciniomycotina</taxon>
        <taxon>Microbotryomycetes</taxon>
        <taxon>Sporidiobolales</taxon>
        <taxon>Sporidiobolaceae</taxon>
        <taxon>Rhodotorula</taxon>
    </lineage>
</organism>
<feature type="transmembrane region" description="Helical" evidence="6">
    <location>
        <begin position="87"/>
        <end position="103"/>
    </location>
</feature>
<dbReference type="InterPro" id="IPR011701">
    <property type="entry name" value="MFS"/>
</dbReference>
<dbReference type="AlphaFoldDB" id="A0AAV5GCL9"/>
<dbReference type="Gene3D" id="1.20.1720.10">
    <property type="entry name" value="Multidrug resistance protein D"/>
    <property type="match status" value="1"/>
</dbReference>
<gene>
    <name evidence="8" type="ORF">Rhopal_000793-T1</name>
</gene>
<dbReference type="PANTHER" id="PTHR23501:SF102">
    <property type="entry name" value="DRUG TRANSPORTER, PUTATIVE (AFU_ORTHOLOGUE AFUA_3G08530)-RELATED"/>
    <property type="match status" value="1"/>
</dbReference>
<feature type="transmembrane region" description="Helical" evidence="6">
    <location>
        <begin position="246"/>
        <end position="270"/>
    </location>
</feature>
<dbReference type="Pfam" id="PF07690">
    <property type="entry name" value="MFS_1"/>
    <property type="match status" value="1"/>
</dbReference>
<dbReference type="Gene3D" id="1.20.1250.20">
    <property type="entry name" value="MFS general substrate transporter like domains"/>
    <property type="match status" value="1"/>
</dbReference>
<dbReference type="PROSITE" id="PS50850">
    <property type="entry name" value="MFS"/>
    <property type="match status" value="1"/>
</dbReference>
<accession>A0AAV5GCL9</accession>
<dbReference type="PANTHER" id="PTHR23501">
    <property type="entry name" value="MAJOR FACILITATOR SUPERFAMILY"/>
    <property type="match status" value="1"/>
</dbReference>
<evidence type="ECO:0000313" key="8">
    <source>
        <dbReference type="EMBL" id="GJN87838.1"/>
    </source>
</evidence>
<dbReference type="GO" id="GO:0022857">
    <property type="term" value="F:transmembrane transporter activity"/>
    <property type="evidence" value="ECO:0007669"/>
    <property type="project" value="InterPro"/>
</dbReference>